<keyword evidence="5 7" id="KW-0411">Iron-sulfur</keyword>
<comment type="similarity">
    <text evidence="1">Belongs to the complex I 24 kDa subunit family.</text>
</comment>
<dbReference type="Gene3D" id="3.40.30.10">
    <property type="entry name" value="Glutaredoxin"/>
    <property type="match status" value="1"/>
</dbReference>
<dbReference type="EMBL" id="BDEC01000075">
    <property type="protein sequence ID" value="GBD68889.1"/>
    <property type="molecule type" value="Genomic_DNA"/>
</dbReference>
<dbReference type="PIRSF" id="PIRSF000216">
    <property type="entry name" value="NADH_DH_24kDa"/>
    <property type="match status" value="1"/>
</dbReference>
<dbReference type="Gene3D" id="1.10.10.1590">
    <property type="entry name" value="NADH-quinone oxidoreductase subunit E"/>
    <property type="match status" value="1"/>
</dbReference>
<dbReference type="AlphaFoldDB" id="A0A2H6CV71"/>
<evidence type="ECO:0000256" key="3">
    <source>
        <dbReference type="ARBA" id="ARBA00022723"/>
    </source>
</evidence>
<reference evidence="8 9" key="1">
    <citation type="submission" date="2016-05" db="EMBL/GenBank/DDBJ databases">
        <title>Whole genome sequencing of Tetragenococcus halophilus subsp. halophilus NISL 7118.</title>
        <authorList>
            <person name="Shiwa Y."/>
            <person name="Nishimura I."/>
            <person name="Yoshikawa H."/>
            <person name="Koyama Y."/>
            <person name="Oguma T."/>
        </authorList>
    </citation>
    <scope>NUCLEOTIDE SEQUENCE [LARGE SCALE GENOMIC DNA]</scope>
    <source>
        <strain evidence="8 9">NISL 7118</strain>
    </source>
</reference>
<feature type="binding site" evidence="7">
    <location>
        <position position="81"/>
    </location>
    <ligand>
        <name>[2Fe-2S] cluster</name>
        <dbReference type="ChEBI" id="CHEBI:190135"/>
    </ligand>
</feature>
<evidence type="ECO:0000256" key="1">
    <source>
        <dbReference type="ARBA" id="ARBA00010643"/>
    </source>
</evidence>
<sequence>MTVLSVDRKMEIIDYYNKNPEQVLNMLVDMQFESADGYIDQQTARFVAEELKITETRIYEMITFYSILKEIPQARYVIKICNSAPCQFSGGNFIRNALKEILGTEENETTDDGLFMYHGIPCFGACAQDPMIKIKDRVFANLSIPKLQTLIIDLKAGKYPDLYSGGN</sequence>
<dbReference type="Proteomes" id="UP000236214">
    <property type="component" value="Unassembled WGS sequence"/>
</dbReference>
<proteinExistence type="inferred from homology"/>
<evidence type="ECO:0000256" key="7">
    <source>
        <dbReference type="PIRSR" id="PIRSR000216-1"/>
    </source>
</evidence>
<evidence type="ECO:0000256" key="2">
    <source>
        <dbReference type="ARBA" id="ARBA00022714"/>
    </source>
</evidence>
<organism evidence="8 9">
    <name type="scientific">Tetragenococcus halophilus subsp. halophilus</name>
    <dbReference type="NCBI Taxonomy" id="1513897"/>
    <lineage>
        <taxon>Bacteria</taxon>
        <taxon>Bacillati</taxon>
        <taxon>Bacillota</taxon>
        <taxon>Bacilli</taxon>
        <taxon>Lactobacillales</taxon>
        <taxon>Enterococcaceae</taxon>
        <taxon>Tetragenococcus</taxon>
    </lineage>
</organism>
<dbReference type="InterPro" id="IPR002023">
    <property type="entry name" value="NuoE-like"/>
</dbReference>
<feature type="binding site" evidence="7">
    <location>
        <position position="126"/>
    </location>
    <ligand>
        <name>[2Fe-2S] cluster</name>
        <dbReference type="ChEBI" id="CHEBI:190135"/>
    </ligand>
</feature>
<keyword evidence="4 7" id="KW-0408">Iron</keyword>
<keyword evidence="9" id="KW-1185">Reference proteome</keyword>
<evidence type="ECO:0008006" key="10">
    <source>
        <dbReference type="Google" id="ProtNLM"/>
    </source>
</evidence>
<dbReference type="GO" id="GO:0051537">
    <property type="term" value="F:2 iron, 2 sulfur cluster binding"/>
    <property type="evidence" value="ECO:0007669"/>
    <property type="project" value="UniProtKB-KW"/>
</dbReference>
<evidence type="ECO:0000256" key="4">
    <source>
        <dbReference type="ARBA" id="ARBA00023004"/>
    </source>
</evidence>
<accession>A0A2H6CV71</accession>
<gene>
    <name evidence="8" type="ORF">TEHN7118_1695</name>
</gene>
<dbReference type="InterPro" id="IPR041921">
    <property type="entry name" value="NuoE_N"/>
</dbReference>
<dbReference type="PANTHER" id="PTHR10371:SF3">
    <property type="entry name" value="NADH DEHYDROGENASE [UBIQUINONE] FLAVOPROTEIN 2, MITOCHONDRIAL"/>
    <property type="match status" value="1"/>
</dbReference>
<dbReference type="PANTHER" id="PTHR10371">
    <property type="entry name" value="NADH DEHYDROGENASE UBIQUINONE FLAVOPROTEIN 2, MITOCHONDRIAL"/>
    <property type="match status" value="1"/>
</dbReference>
<dbReference type="GO" id="GO:0046872">
    <property type="term" value="F:metal ion binding"/>
    <property type="evidence" value="ECO:0007669"/>
    <property type="project" value="UniProtKB-KW"/>
</dbReference>
<dbReference type="InterPro" id="IPR036249">
    <property type="entry name" value="Thioredoxin-like_sf"/>
</dbReference>
<dbReference type="SUPFAM" id="SSF52833">
    <property type="entry name" value="Thioredoxin-like"/>
    <property type="match status" value="1"/>
</dbReference>
<dbReference type="Pfam" id="PF01257">
    <property type="entry name" value="2Fe-2S_thioredx"/>
    <property type="match status" value="1"/>
</dbReference>
<keyword evidence="3 7" id="KW-0479">Metal-binding</keyword>
<comment type="caution">
    <text evidence="8">The sequence shown here is derived from an EMBL/GenBank/DDBJ whole genome shotgun (WGS) entry which is preliminary data.</text>
</comment>
<feature type="binding site" evidence="7">
    <location>
        <position position="86"/>
    </location>
    <ligand>
        <name>[2Fe-2S] cluster</name>
        <dbReference type="ChEBI" id="CHEBI:190135"/>
    </ligand>
</feature>
<comment type="cofactor">
    <cofactor evidence="6">
        <name>[2Fe-2S] cluster</name>
        <dbReference type="ChEBI" id="CHEBI:190135"/>
    </cofactor>
</comment>
<comment type="cofactor">
    <cofactor evidence="7">
        <name>[2Fe-2S] cluster</name>
        <dbReference type="ChEBI" id="CHEBI:190135"/>
    </cofactor>
    <text evidence="7">Binds 1 [2Fe-2S] cluster.</text>
</comment>
<keyword evidence="2 7" id="KW-0001">2Fe-2S</keyword>
<feature type="binding site" evidence="7">
    <location>
        <position position="122"/>
    </location>
    <ligand>
        <name>[2Fe-2S] cluster</name>
        <dbReference type="ChEBI" id="CHEBI:190135"/>
    </ligand>
</feature>
<dbReference type="RefSeq" id="WP_103103615.1">
    <property type="nucleotide sequence ID" value="NZ_BDEC01000075.1"/>
</dbReference>
<evidence type="ECO:0000256" key="5">
    <source>
        <dbReference type="ARBA" id="ARBA00023014"/>
    </source>
</evidence>
<name>A0A2H6CV71_TETHA</name>
<evidence type="ECO:0000313" key="9">
    <source>
        <dbReference type="Proteomes" id="UP000236214"/>
    </source>
</evidence>
<dbReference type="CDD" id="cd03064">
    <property type="entry name" value="TRX_Fd_NuoE"/>
    <property type="match status" value="1"/>
</dbReference>
<evidence type="ECO:0000256" key="6">
    <source>
        <dbReference type="ARBA" id="ARBA00034078"/>
    </source>
</evidence>
<dbReference type="InterPro" id="IPR042128">
    <property type="entry name" value="NuoE_dom"/>
</dbReference>
<evidence type="ECO:0000313" key="8">
    <source>
        <dbReference type="EMBL" id="GBD68889.1"/>
    </source>
</evidence>
<dbReference type="GO" id="GO:0003954">
    <property type="term" value="F:NADH dehydrogenase activity"/>
    <property type="evidence" value="ECO:0007669"/>
    <property type="project" value="TreeGrafter"/>
</dbReference>
<protein>
    <recommendedName>
        <fullName evidence="10">Formate dehydrogenase</fullName>
    </recommendedName>
</protein>